<dbReference type="PROSITE" id="PS00136">
    <property type="entry name" value="SUBTILASE_ASP"/>
    <property type="match status" value="1"/>
</dbReference>
<dbReference type="PRINTS" id="PR00723">
    <property type="entry name" value="SUBTILISIN"/>
</dbReference>
<evidence type="ECO:0000256" key="2">
    <source>
        <dbReference type="ARBA" id="ARBA00022670"/>
    </source>
</evidence>
<reference evidence="9 10" key="1">
    <citation type="submission" date="2019-07" db="EMBL/GenBank/DDBJ databases">
        <title>Whole genome shotgun sequence of Enterococcus mundtii NBRC 100490.</title>
        <authorList>
            <person name="Hosoyama A."/>
            <person name="Uohara A."/>
            <person name="Ohji S."/>
            <person name="Ichikawa N."/>
        </authorList>
    </citation>
    <scope>NUCLEOTIDE SEQUENCE [LARGE SCALE GENOMIC DNA]</scope>
    <source>
        <strain evidence="9 10">NBRC 100490</strain>
    </source>
</reference>
<dbReference type="PANTHER" id="PTHR43806:SF11">
    <property type="entry name" value="CEREVISIN-RELATED"/>
    <property type="match status" value="1"/>
</dbReference>
<dbReference type="PROSITE" id="PS00137">
    <property type="entry name" value="SUBTILASE_HIS"/>
    <property type="match status" value="1"/>
</dbReference>
<evidence type="ECO:0000259" key="7">
    <source>
        <dbReference type="Pfam" id="PF00082"/>
    </source>
</evidence>
<dbReference type="InterPro" id="IPR036852">
    <property type="entry name" value="Peptidase_S8/S53_dom_sf"/>
</dbReference>
<keyword evidence="4 5" id="KW-0720">Serine protease</keyword>
<feature type="domain" description="Fervidolysin-like N-terminal prodomain" evidence="8">
    <location>
        <begin position="44"/>
        <end position="130"/>
    </location>
</feature>
<dbReference type="GeneID" id="60998370"/>
<dbReference type="InterPro" id="IPR013783">
    <property type="entry name" value="Ig-like_fold"/>
</dbReference>
<feature type="active site" description="Charge relay system" evidence="5">
    <location>
        <position position="384"/>
    </location>
</feature>
<name>A0ABQ0VGE0_ENTMU</name>
<protein>
    <recommendedName>
        <fullName evidence="11">Peptidase S8/S53 domain-containing protein</fullName>
    </recommendedName>
</protein>
<dbReference type="InterPro" id="IPR054399">
    <property type="entry name" value="Fervidolysin-like_N_prodom"/>
</dbReference>
<dbReference type="CDD" id="cd07473">
    <property type="entry name" value="Peptidases_S8_Subtilisin_like"/>
    <property type="match status" value="1"/>
</dbReference>
<dbReference type="SUPFAM" id="SSF52743">
    <property type="entry name" value="Subtilisin-like"/>
    <property type="match status" value="1"/>
</dbReference>
<dbReference type="Gene3D" id="2.60.40.10">
    <property type="entry name" value="Immunoglobulins"/>
    <property type="match status" value="2"/>
</dbReference>
<feature type="active site" description="Charge relay system" evidence="5">
    <location>
        <position position="192"/>
    </location>
</feature>
<comment type="similarity">
    <text evidence="1 5 6">Belongs to the peptidase S8 family.</text>
</comment>
<keyword evidence="10" id="KW-1185">Reference proteome</keyword>
<evidence type="ECO:0008006" key="11">
    <source>
        <dbReference type="Google" id="ProtNLM"/>
    </source>
</evidence>
<dbReference type="InterPro" id="IPR000209">
    <property type="entry name" value="Peptidase_S8/S53_dom"/>
</dbReference>
<dbReference type="PANTHER" id="PTHR43806">
    <property type="entry name" value="PEPTIDASE S8"/>
    <property type="match status" value="1"/>
</dbReference>
<dbReference type="Pfam" id="PF00082">
    <property type="entry name" value="Peptidase_S8"/>
    <property type="match status" value="1"/>
</dbReference>
<dbReference type="EMBL" id="BJWA01000033">
    <property type="protein sequence ID" value="GEL81716.1"/>
    <property type="molecule type" value="Genomic_DNA"/>
</dbReference>
<evidence type="ECO:0000256" key="1">
    <source>
        <dbReference type="ARBA" id="ARBA00011073"/>
    </source>
</evidence>
<dbReference type="PROSITE" id="PS00138">
    <property type="entry name" value="SUBTILASE_SER"/>
    <property type="match status" value="1"/>
</dbReference>
<feature type="active site" description="Charge relay system" evidence="5">
    <location>
        <position position="227"/>
    </location>
</feature>
<proteinExistence type="inferred from homology"/>
<gene>
    <name evidence="9" type="ORF">EMU01_28600</name>
</gene>
<dbReference type="Proteomes" id="UP000321175">
    <property type="component" value="Unassembled WGS sequence"/>
</dbReference>
<dbReference type="PROSITE" id="PS51892">
    <property type="entry name" value="SUBTILASE"/>
    <property type="match status" value="1"/>
</dbReference>
<dbReference type="Pfam" id="PF22148">
    <property type="entry name" value="Fervidolysin_NPro-like"/>
    <property type="match status" value="1"/>
</dbReference>
<dbReference type="InterPro" id="IPR022398">
    <property type="entry name" value="Peptidase_S8_His-AS"/>
</dbReference>
<evidence type="ECO:0000256" key="4">
    <source>
        <dbReference type="ARBA" id="ARBA00022825"/>
    </source>
</evidence>
<evidence type="ECO:0000313" key="9">
    <source>
        <dbReference type="EMBL" id="GEL81716.1"/>
    </source>
</evidence>
<sequence length="680" mass="74350">MKKFKKKIYLGLVVGVSMFGFIVHTKQVNADTQQKEMIMSQLGESQREYVPNEVIVSLKATQRISTEKNKPQKLLGVNIMVEKDLTLRTNESDYNKRDQVLLVKLSEEISVEEAVRTFNASDMVNYAEPNYVVELEPLNEVEEPKVNNQLENQSIIPNDLNWSKQGNLRDISMPTAWEETKGSKDVKVAVIDSGIDYQHEDLSENVDASLGYDFFDEDSDPMDTMGHGTHIAGIIGAQTNNEVGVAGVNWDVTMVPIRVFGSSGVAAVAVMIEAINYATEKNFPIINYSMGSLGYSSAEEEAIKNYPGLFVAAAGNNGIDTTDQPFYPASLDIPNIISVGNSIGYKRYFNSNYSKTGVDLFAPGTQVYSTVPGYLKYSYKTGTSMATPHVTGSAALALSLNPDLSIEELKKIILNSVDPFYELSDLCLTGGRLNTNNVVRQVAGKLTASNITLSLNSEWSDEIAKEMCHVQWIDQSGEDLTDQVVVLKNEVDISNFGDYEVVFATPDLTDQLAVTVTIPRLRALTLGKGTATIDIGSAWDSNIAIDTFQVKAIDDFGNDITDQVQVTINANIDTIISTEATIKFEVPELGLADLGVLNITAKNSTIEGLKEVRINQGTQWNSSLAKEICNITAANPDGVAVTEAVKVIEDNVNPNEIGTYNVQFKVGLDGPKFSTTVIVE</sequence>
<keyword evidence="2 5" id="KW-0645">Protease</keyword>
<evidence type="ECO:0000313" key="10">
    <source>
        <dbReference type="Proteomes" id="UP000321175"/>
    </source>
</evidence>
<accession>A0ABQ0VGE0</accession>
<dbReference type="InterPro" id="IPR050131">
    <property type="entry name" value="Peptidase_S8_subtilisin-like"/>
</dbReference>
<dbReference type="Gene3D" id="3.40.50.200">
    <property type="entry name" value="Peptidase S8/S53 domain"/>
    <property type="match status" value="1"/>
</dbReference>
<evidence type="ECO:0000259" key="8">
    <source>
        <dbReference type="Pfam" id="PF22148"/>
    </source>
</evidence>
<dbReference type="InterPro" id="IPR015500">
    <property type="entry name" value="Peptidase_S8_subtilisin-rel"/>
</dbReference>
<evidence type="ECO:0000256" key="3">
    <source>
        <dbReference type="ARBA" id="ARBA00022801"/>
    </source>
</evidence>
<dbReference type="InterPro" id="IPR023827">
    <property type="entry name" value="Peptidase_S8_Asp-AS"/>
</dbReference>
<comment type="caution">
    <text evidence="9">The sequence shown here is derived from an EMBL/GenBank/DDBJ whole genome shotgun (WGS) entry which is preliminary data.</text>
</comment>
<dbReference type="InterPro" id="IPR034204">
    <property type="entry name" value="PfSUB1-like_cat_dom"/>
</dbReference>
<feature type="domain" description="Peptidase S8/S53" evidence="7">
    <location>
        <begin position="184"/>
        <end position="417"/>
    </location>
</feature>
<keyword evidence="3 5" id="KW-0378">Hydrolase</keyword>
<evidence type="ECO:0000256" key="5">
    <source>
        <dbReference type="PROSITE-ProRule" id="PRU01240"/>
    </source>
</evidence>
<organism evidence="9 10">
    <name type="scientific">Enterococcus mundtii</name>
    <dbReference type="NCBI Taxonomy" id="53346"/>
    <lineage>
        <taxon>Bacteria</taxon>
        <taxon>Bacillati</taxon>
        <taxon>Bacillota</taxon>
        <taxon>Bacilli</taxon>
        <taxon>Lactobacillales</taxon>
        <taxon>Enterococcaceae</taxon>
        <taxon>Enterococcus</taxon>
    </lineage>
</organism>
<dbReference type="RefSeq" id="WP_081367460.1">
    <property type="nucleotide sequence ID" value="NZ_BJWA01000033.1"/>
</dbReference>
<evidence type="ECO:0000256" key="6">
    <source>
        <dbReference type="RuleBase" id="RU003355"/>
    </source>
</evidence>
<dbReference type="InterPro" id="IPR023828">
    <property type="entry name" value="Peptidase_S8_Ser-AS"/>
</dbReference>